<proteinExistence type="predicted"/>
<name>A0ABT7EDK8_9FIRM</name>
<dbReference type="Proteomes" id="UP001301012">
    <property type="component" value="Unassembled WGS sequence"/>
</dbReference>
<organism evidence="1 2">
    <name type="scientific">Romboutsia sedimentorum</name>
    <dbReference type="NCBI Taxonomy" id="1368474"/>
    <lineage>
        <taxon>Bacteria</taxon>
        <taxon>Bacillati</taxon>
        <taxon>Bacillota</taxon>
        <taxon>Clostridia</taxon>
        <taxon>Peptostreptococcales</taxon>
        <taxon>Peptostreptococcaceae</taxon>
        <taxon>Romboutsia</taxon>
    </lineage>
</organism>
<gene>
    <name evidence="1" type="ORF">QOZ84_11485</name>
</gene>
<dbReference type="EMBL" id="JASKYM010000006">
    <property type="protein sequence ID" value="MDK2564173.1"/>
    <property type="molecule type" value="Genomic_DNA"/>
</dbReference>
<protein>
    <submittedName>
        <fullName evidence="1">Uncharacterized protein</fullName>
    </submittedName>
</protein>
<evidence type="ECO:0000313" key="1">
    <source>
        <dbReference type="EMBL" id="MDK2564173.1"/>
    </source>
</evidence>
<comment type="caution">
    <text evidence="1">The sequence shown here is derived from an EMBL/GenBank/DDBJ whole genome shotgun (WGS) entry which is preliminary data.</text>
</comment>
<accession>A0ABT7EDK8</accession>
<evidence type="ECO:0000313" key="2">
    <source>
        <dbReference type="Proteomes" id="UP001301012"/>
    </source>
</evidence>
<dbReference type="RefSeq" id="WP_284133104.1">
    <property type="nucleotide sequence ID" value="NZ_JASKYM010000006.1"/>
</dbReference>
<keyword evidence="2" id="KW-1185">Reference proteome</keyword>
<reference evidence="1 2" key="1">
    <citation type="submission" date="2023-05" db="EMBL/GenBank/DDBJ databases">
        <title>Rombocin, a short stable natural nisin variant, displays selective antimicrobial activity against Listeria monocytogenes and employs dual mode of action to kill target bacterial strains.</title>
        <authorList>
            <person name="Wambui J."/>
            <person name="Stephan R."/>
            <person name="Kuipers O.P."/>
        </authorList>
    </citation>
    <scope>NUCLEOTIDE SEQUENCE [LARGE SCALE GENOMIC DNA]</scope>
    <source>
        <strain evidence="1 2">RC002</strain>
    </source>
</reference>
<sequence length="66" mass="7683">MDGKKVACYLYGDEEQIGFSMDFDESEYKDNMVTIIPKENDKFKVTIGKENPINHLKMIKLNHISK</sequence>